<feature type="region of interest" description="Disordered" evidence="2">
    <location>
        <begin position="185"/>
        <end position="228"/>
    </location>
</feature>
<sequence length="392" mass="43652">MSPNHLFLHIFSALGDNCASDEGPMCMANLQNLQAKDGGDVTKLSVAELVQRCADLRRNIVCLLTHTQRCVSFDERNQPAKVILEARKYLRAVCEADESVKAHWKDNKCYRQATLQRCDREFQELMQHKPPQYPPTENQCRNFHQYESCVQRTVTLCSDDSEEFVALYLLDNGARMAWLCPPSGDDQGHHQANALPGHLPWDPLMPPGAGGTQQGSSNGKNSGTTRKTMADIRRIPVIRDTHFVPPHKIEAALSGSSGSTCVKLIQGDMRRCRNRYQRQENELRKQHTRNKSTTVASDAQQVGDKKICCAFGTYIHCLQTAVQTRCSQDREALVDTVISQTSKLIGVHCEEYSYGSPKCSSGAASFSPATSTCLVFLLAVSLRYLAVRCALL</sequence>
<protein>
    <submittedName>
        <fullName evidence="4">Uncharacterized protein LOC108865243</fullName>
    </submittedName>
</protein>
<dbReference type="PANTHER" id="PTHR33964:SF1">
    <property type="entry name" value="RE45066P"/>
    <property type="match status" value="1"/>
</dbReference>
<keyword evidence="1" id="KW-0175">Coiled coil</keyword>
<name>A0AAJ7WJC9_9ACAR</name>
<evidence type="ECO:0000256" key="1">
    <source>
        <dbReference type="SAM" id="Coils"/>
    </source>
</evidence>
<feature type="compositionally biased region" description="Polar residues" evidence="2">
    <location>
        <begin position="214"/>
        <end position="227"/>
    </location>
</feature>
<feature type="coiled-coil region" evidence="1">
    <location>
        <begin position="262"/>
        <end position="289"/>
    </location>
</feature>
<evidence type="ECO:0000256" key="2">
    <source>
        <dbReference type="SAM" id="MobiDB-lite"/>
    </source>
</evidence>
<evidence type="ECO:0000313" key="4">
    <source>
        <dbReference type="RefSeq" id="XP_028969114.1"/>
    </source>
</evidence>
<gene>
    <name evidence="4" type="primary">LOC108865243</name>
</gene>
<dbReference type="Proteomes" id="UP000694867">
    <property type="component" value="Unplaced"/>
</dbReference>
<dbReference type="RefSeq" id="XP_028969114.1">
    <property type="nucleotide sequence ID" value="XM_029113281.1"/>
</dbReference>
<proteinExistence type="predicted"/>
<keyword evidence="3" id="KW-1185">Reference proteome</keyword>
<organism evidence="3 4">
    <name type="scientific">Galendromus occidentalis</name>
    <name type="common">western predatory mite</name>
    <dbReference type="NCBI Taxonomy" id="34638"/>
    <lineage>
        <taxon>Eukaryota</taxon>
        <taxon>Metazoa</taxon>
        <taxon>Ecdysozoa</taxon>
        <taxon>Arthropoda</taxon>
        <taxon>Chelicerata</taxon>
        <taxon>Arachnida</taxon>
        <taxon>Acari</taxon>
        <taxon>Parasitiformes</taxon>
        <taxon>Mesostigmata</taxon>
        <taxon>Gamasina</taxon>
        <taxon>Phytoseioidea</taxon>
        <taxon>Phytoseiidae</taxon>
        <taxon>Typhlodrominae</taxon>
        <taxon>Galendromus</taxon>
    </lineage>
</organism>
<evidence type="ECO:0000313" key="3">
    <source>
        <dbReference type="Proteomes" id="UP000694867"/>
    </source>
</evidence>
<dbReference type="PANTHER" id="PTHR33964">
    <property type="entry name" value="RE45066P-RELATED"/>
    <property type="match status" value="1"/>
</dbReference>
<dbReference type="AlphaFoldDB" id="A0AAJ7WJC9"/>
<reference evidence="4" key="1">
    <citation type="submission" date="2025-08" db="UniProtKB">
        <authorList>
            <consortium name="RefSeq"/>
        </authorList>
    </citation>
    <scope>IDENTIFICATION</scope>
</reference>
<dbReference type="GeneID" id="108865243"/>
<dbReference type="KEGG" id="goe:108865243"/>
<accession>A0AAJ7WJC9</accession>